<gene>
    <name evidence="1" type="ORF">CLAFUR5_08476</name>
</gene>
<accession>A0A9Q8LD45</accession>
<organism evidence="1 2">
    <name type="scientific">Passalora fulva</name>
    <name type="common">Tomato leaf mold</name>
    <name type="synonym">Cladosporium fulvum</name>
    <dbReference type="NCBI Taxonomy" id="5499"/>
    <lineage>
        <taxon>Eukaryota</taxon>
        <taxon>Fungi</taxon>
        <taxon>Dikarya</taxon>
        <taxon>Ascomycota</taxon>
        <taxon>Pezizomycotina</taxon>
        <taxon>Dothideomycetes</taxon>
        <taxon>Dothideomycetidae</taxon>
        <taxon>Mycosphaerellales</taxon>
        <taxon>Mycosphaerellaceae</taxon>
        <taxon>Fulvia</taxon>
    </lineage>
</organism>
<reference evidence="1" key="2">
    <citation type="journal article" date="2022" name="Microb. Genom.">
        <title>A chromosome-scale genome assembly of the tomato pathogen Cladosporium fulvum reveals a compartmentalized genome architecture and the presence of a dispensable chromosome.</title>
        <authorList>
            <person name="Zaccaron A.Z."/>
            <person name="Chen L.H."/>
            <person name="Samaras A."/>
            <person name="Stergiopoulos I."/>
        </authorList>
    </citation>
    <scope>NUCLEOTIDE SEQUENCE</scope>
    <source>
        <strain evidence="1">Race5_Kim</strain>
    </source>
</reference>
<dbReference type="Proteomes" id="UP000756132">
    <property type="component" value="Chromosome 3"/>
</dbReference>
<dbReference type="KEGG" id="ffu:CLAFUR5_08476"/>
<evidence type="ECO:0000313" key="2">
    <source>
        <dbReference type="Proteomes" id="UP000756132"/>
    </source>
</evidence>
<dbReference type="RefSeq" id="XP_047759573.1">
    <property type="nucleotide sequence ID" value="XM_047907624.1"/>
</dbReference>
<dbReference type="EMBL" id="CP090165">
    <property type="protein sequence ID" value="UJO15207.1"/>
    <property type="molecule type" value="Genomic_DNA"/>
</dbReference>
<reference evidence="1" key="1">
    <citation type="submission" date="2021-12" db="EMBL/GenBank/DDBJ databases">
        <authorList>
            <person name="Zaccaron A."/>
            <person name="Stergiopoulos I."/>
        </authorList>
    </citation>
    <scope>NUCLEOTIDE SEQUENCE</scope>
    <source>
        <strain evidence="1">Race5_Kim</strain>
    </source>
</reference>
<dbReference type="GeneID" id="71988354"/>
<protein>
    <submittedName>
        <fullName evidence="1">Uncharacterized protein</fullName>
    </submittedName>
</protein>
<proteinExistence type="predicted"/>
<keyword evidence="2" id="KW-1185">Reference proteome</keyword>
<evidence type="ECO:0000313" key="1">
    <source>
        <dbReference type="EMBL" id="UJO15207.1"/>
    </source>
</evidence>
<name>A0A9Q8LD45_PASFU</name>
<dbReference type="AlphaFoldDB" id="A0A9Q8LD45"/>
<sequence length="131" mass="14851">MSRSITRDWYRSSPDLVRMSVSAKDNDMDVDYYCDVASQLRPYRPHTGRDGWTLRLPDFSEAPPSSLLKDFKNPIARQGEAGLTAEEHEFLEGVAYTKFRSSTIPTNILATFPALMGHATWQPKGQNIVWA</sequence>